<dbReference type="AlphaFoldDB" id="A0AAW5RGL1"/>
<name>A0AAW5RGL1_AERME</name>
<comment type="caution">
    <text evidence="1">The sequence shown here is derived from an EMBL/GenBank/DDBJ whole genome shotgun (WGS) entry which is preliminary data.</text>
</comment>
<gene>
    <name evidence="1" type="ORF">LZT28_02125</name>
</gene>
<accession>A0AAW5RGL1</accession>
<protein>
    <submittedName>
        <fullName evidence="1">Uncharacterized protein</fullName>
    </submittedName>
</protein>
<organism evidence="1 2">
    <name type="scientific">Aeromonas media</name>
    <dbReference type="NCBI Taxonomy" id="651"/>
    <lineage>
        <taxon>Bacteria</taxon>
        <taxon>Pseudomonadati</taxon>
        <taxon>Pseudomonadota</taxon>
        <taxon>Gammaproteobacteria</taxon>
        <taxon>Aeromonadales</taxon>
        <taxon>Aeromonadaceae</taxon>
        <taxon>Aeromonas</taxon>
    </lineage>
</organism>
<dbReference type="RefSeq" id="WP_197069621.1">
    <property type="nucleotide sequence ID" value="NZ_CAWMGL010000047.1"/>
</dbReference>
<evidence type="ECO:0000313" key="2">
    <source>
        <dbReference type="Proteomes" id="UP001208651"/>
    </source>
</evidence>
<reference evidence="1" key="1">
    <citation type="submission" date="2022-01" db="EMBL/GenBank/DDBJ databases">
        <title>Comparison of Fish pathogen Aeromonas spp.</title>
        <authorList>
            <person name="Dubey S."/>
            <person name="Sorum H."/>
            <person name="Munangandu H.M."/>
        </authorList>
    </citation>
    <scope>NUCLEOTIDE SEQUENCE</scope>
    <source>
        <strain evidence="1">SD/21-15</strain>
    </source>
</reference>
<evidence type="ECO:0000313" key="1">
    <source>
        <dbReference type="EMBL" id="MCV3287056.1"/>
    </source>
</evidence>
<sequence length="114" mass="12856">MDSLLKAPALKMAGWGLLHGDFFDLYDVVEVLEIPSGLAGDLMIYLRNLKCVELVADVRKGLKQEGKVHKRIFIKVLCIHPEPAPKLKKAPSVSKSEQAYHQLIKLHKFMPVPR</sequence>
<proteinExistence type="predicted"/>
<dbReference type="Proteomes" id="UP001208651">
    <property type="component" value="Unassembled WGS sequence"/>
</dbReference>
<dbReference type="EMBL" id="JAJVCY010000002">
    <property type="protein sequence ID" value="MCV3287056.1"/>
    <property type="molecule type" value="Genomic_DNA"/>
</dbReference>